<keyword evidence="2" id="KW-0560">Oxidoreductase</keyword>
<sequence length="362" mass="38637">MAIPLKNRGVIKTAQFHASLADIPIPTLRPDYILVRTIAVALNPTDWQTVDESLKDGTPYTLLGCDAAGIVVEVGSEVTKDFKVGDRIAGLAHGGNDLEPQDGTFAEYILLKGDIAMHIPPNISFEEAATLPCGLATVALALYKHLSLRLPTFRIKEEEKKDGRAILIYGGSSASGTLAIQFAKLSGLTVITTASPHNFPLLKSLGADHVLDYRDPDCGAKINALTKNKLTVILDTIATPASAEICAAALSSAPIPKPATYVNLMGIPFPRPEEEVQNIFFLGYTISGEAFEIEGERWEACEEDFELAKRMMSLAEGLVGEGLVKAHPARVMDGGLEGILGGMQAVKEGVSGVKVVFRVGEV</sequence>
<comment type="similarity">
    <text evidence="1">Belongs to the zinc-containing alcohol dehydrogenase family.</text>
</comment>
<dbReference type="Gene3D" id="3.90.180.10">
    <property type="entry name" value="Medium-chain alcohol dehydrogenases, catalytic domain"/>
    <property type="match status" value="1"/>
</dbReference>
<evidence type="ECO:0000256" key="2">
    <source>
        <dbReference type="ARBA" id="ARBA00023002"/>
    </source>
</evidence>
<feature type="domain" description="Enoyl reductase (ER)" evidence="3">
    <location>
        <begin position="9"/>
        <end position="357"/>
    </location>
</feature>
<dbReference type="InterPro" id="IPR011032">
    <property type="entry name" value="GroES-like_sf"/>
</dbReference>
<dbReference type="InterPro" id="IPR020843">
    <property type="entry name" value="ER"/>
</dbReference>
<dbReference type="OrthoDB" id="48317at2759"/>
<accession>A0A2J6SDB8</accession>
<dbReference type="STRING" id="1149755.A0A2J6SDB8"/>
<dbReference type="EMBL" id="KZ613937">
    <property type="protein sequence ID" value="PMD48758.1"/>
    <property type="molecule type" value="Genomic_DNA"/>
</dbReference>
<dbReference type="Pfam" id="PF08240">
    <property type="entry name" value="ADH_N"/>
    <property type="match status" value="1"/>
</dbReference>
<keyword evidence="5" id="KW-1185">Reference proteome</keyword>
<gene>
    <name evidence="4" type="ORF">L207DRAFT_627450</name>
</gene>
<dbReference type="SUPFAM" id="SSF51735">
    <property type="entry name" value="NAD(P)-binding Rossmann-fold domains"/>
    <property type="match status" value="1"/>
</dbReference>
<dbReference type="AlphaFoldDB" id="A0A2J6SDB8"/>
<dbReference type="GO" id="GO:0016651">
    <property type="term" value="F:oxidoreductase activity, acting on NAD(P)H"/>
    <property type="evidence" value="ECO:0007669"/>
    <property type="project" value="InterPro"/>
</dbReference>
<dbReference type="PANTHER" id="PTHR45348">
    <property type="entry name" value="HYPOTHETICAL OXIDOREDUCTASE (EUROFUNG)"/>
    <property type="match status" value="1"/>
</dbReference>
<evidence type="ECO:0000256" key="1">
    <source>
        <dbReference type="ARBA" id="ARBA00008072"/>
    </source>
</evidence>
<reference evidence="4 5" key="1">
    <citation type="submission" date="2016-04" db="EMBL/GenBank/DDBJ databases">
        <title>A degradative enzymes factory behind the ericoid mycorrhizal symbiosis.</title>
        <authorList>
            <consortium name="DOE Joint Genome Institute"/>
            <person name="Martino E."/>
            <person name="Morin E."/>
            <person name="Grelet G."/>
            <person name="Kuo A."/>
            <person name="Kohler A."/>
            <person name="Daghino S."/>
            <person name="Barry K."/>
            <person name="Choi C."/>
            <person name="Cichocki N."/>
            <person name="Clum A."/>
            <person name="Copeland A."/>
            <person name="Hainaut M."/>
            <person name="Haridas S."/>
            <person name="Labutti K."/>
            <person name="Lindquist E."/>
            <person name="Lipzen A."/>
            <person name="Khouja H.-R."/>
            <person name="Murat C."/>
            <person name="Ohm R."/>
            <person name="Olson A."/>
            <person name="Spatafora J."/>
            <person name="Veneault-Fourrey C."/>
            <person name="Henrissat B."/>
            <person name="Grigoriev I."/>
            <person name="Martin F."/>
            <person name="Perotto S."/>
        </authorList>
    </citation>
    <scope>NUCLEOTIDE SEQUENCE [LARGE SCALE GENOMIC DNA]</scope>
    <source>
        <strain evidence="4 5">F</strain>
    </source>
</reference>
<dbReference type="InterPro" id="IPR013154">
    <property type="entry name" value="ADH-like_N"/>
</dbReference>
<evidence type="ECO:0000313" key="5">
    <source>
        <dbReference type="Proteomes" id="UP000235786"/>
    </source>
</evidence>
<dbReference type="InterPro" id="IPR013149">
    <property type="entry name" value="ADH-like_C"/>
</dbReference>
<dbReference type="SMART" id="SM00829">
    <property type="entry name" value="PKS_ER"/>
    <property type="match status" value="1"/>
</dbReference>
<evidence type="ECO:0000259" key="3">
    <source>
        <dbReference type="SMART" id="SM00829"/>
    </source>
</evidence>
<name>A0A2J6SDB8_HYAVF</name>
<proteinExistence type="inferred from homology"/>
<organism evidence="4 5">
    <name type="scientific">Hyaloscypha variabilis (strain UAMH 11265 / GT02V1 / F)</name>
    <name type="common">Meliniomyces variabilis</name>
    <dbReference type="NCBI Taxonomy" id="1149755"/>
    <lineage>
        <taxon>Eukaryota</taxon>
        <taxon>Fungi</taxon>
        <taxon>Dikarya</taxon>
        <taxon>Ascomycota</taxon>
        <taxon>Pezizomycotina</taxon>
        <taxon>Leotiomycetes</taxon>
        <taxon>Helotiales</taxon>
        <taxon>Hyaloscyphaceae</taxon>
        <taxon>Hyaloscypha</taxon>
        <taxon>Hyaloscypha variabilis</taxon>
    </lineage>
</organism>
<protein>
    <submittedName>
        <fullName evidence="4">Putative zinc-binding oxidoreductase ToxD</fullName>
    </submittedName>
</protein>
<dbReference type="InterPro" id="IPR036291">
    <property type="entry name" value="NAD(P)-bd_dom_sf"/>
</dbReference>
<dbReference type="SUPFAM" id="SSF50129">
    <property type="entry name" value="GroES-like"/>
    <property type="match status" value="1"/>
</dbReference>
<evidence type="ECO:0000313" key="4">
    <source>
        <dbReference type="EMBL" id="PMD48758.1"/>
    </source>
</evidence>
<dbReference type="InterPro" id="IPR047122">
    <property type="entry name" value="Trans-enoyl_RdTase-like"/>
</dbReference>
<dbReference type="Proteomes" id="UP000235786">
    <property type="component" value="Unassembled WGS sequence"/>
</dbReference>
<dbReference type="Pfam" id="PF00107">
    <property type="entry name" value="ADH_zinc_N"/>
    <property type="match status" value="1"/>
</dbReference>
<dbReference type="CDD" id="cd08249">
    <property type="entry name" value="enoyl_reductase_like"/>
    <property type="match status" value="1"/>
</dbReference>
<dbReference type="Gene3D" id="3.40.50.720">
    <property type="entry name" value="NAD(P)-binding Rossmann-like Domain"/>
    <property type="match status" value="1"/>
</dbReference>
<dbReference type="PANTHER" id="PTHR45348:SF2">
    <property type="entry name" value="ZINC-TYPE ALCOHOL DEHYDROGENASE-LIKE PROTEIN C2E1P3.01"/>
    <property type="match status" value="1"/>
</dbReference>